<comment type="caution">
    <text evidence="3">The sequence shown here is derived from an EMBL/GenBank/DDBJ whole genome shotgun (WGS) entry which is preliminary data.</text>
</comment>
<dbReference type="InterPro" id="IPR044946">
    <property type="entry name" value="Restrct_endonuc_typeI_TRD_sf"/>
</dbReference>
<feature type="non-terminal residue" evidence="3">
    <location>
        <position position="1"/>
    </location>
</feature>
<name>A0ABW7E8J7_STRRO</name>
<dbReference type="PANTHER" id="PTHR30408:SF12">
    <property type="entry name" value="TYPE I RESTRICTION ENZYME MJAVIII SPECIFICITY SUBUNIT"/>
    <property type="match status" value="1"/>
</dbReference>
<organism evidence="3 4">
    <name type="scientific">Streptomyces rochei</name>
    <name type="common">Streptomyces parvullus</name>
    <dbReference type="NCBI Taxonomy" id="1928"/>
    <lineage>
        <taxon>Bacteria</taxon>
        <taxon>Bacillati</taxon>
        <taxon>Actinomycetota</taxon>
        <taxon>Actinomycetes</taxon>
        <taxon>Kitasatosporales</taxon>
        <taxon>Streptomycetaceae</taxon>
        <taxon>Streptomyces</taxon>
        <taxon>Streptomyces rochei group</taxon>
    </lineage>
</organism>
<dbReference type="Proteomes" id="UP001605990">
    <property type="component" value="Unassembled WGS sequence"/>
</dbReference>
<sequence length="168" mass="18084">LTLSAVTSGVYRPEESKEAKFAKDASETQFVAENSFLISRGNGNPNLVGVGVIGHPDAEGSPVIFPDTVIGGIIDTGKAIPEFLAVAWRTPAVRSQIRAAARTTNGTYKVNQKSLGVIEFPLPARDVQEQFASKVRQVNTVRQQYQAHLAQLDTLFASLQARAFSGDL</sequence>
<keyword evidence="4" id="KW-1185">Reference proteome</keyword>
<gene>
    <name evidence="3" type="ORF">ACGU38_25550</name>
</gene>
<dbReference type="SUPFAM" id="SSF116734">
    <property type="entry name" value="DNA methylase specificity domain"/>
    <property type="match status" value="1"/>
</dbReference>
<dbReference type="EMBL" id="JBIENY010000369">
    <property type="protein sequence ID" value="MFG6298722.1"/>
    <property type="molecule type" value="Genomic_DNA"/>
</dbReference>
<dbReference type="PANTHER" id="PTHR30408">
    <property type="entry name" value="TYPE-1 RESTRICTION ENZYME ECOKI SPECIFICITY PROTEIN"/>
    <property type="match status" value="1"/>
</dbReference>
<keyword evidence="2" id="KW-0238">DNA-binding</keyword>
<evidence type="ECO:0008006" key="5">
    <source>
        <dbReference type="Google" id="ProtNLM"/>
    </source>
</evidence>
<evidence type="ECO:0000313" key="4">
    <source>
        <dbReference type="Proteomes" id="UP001605990"/>
    </source>
</evidence>
<evidence type="ECO:0000256" key="2">
    <source>
        <dbReference type="ARBA" id="ARBA00023125"/>
    </source>
</evidence>
<evidence type="ECO:0000256" key="1">
    <source>
        <dbReference type="ARBA" id="ARBA00022747"/>
    </source>
</evidence>
<evidence type="ECO:0000313" key="3">
    <source>
        <dbReference type="EMBL" id="MFG6298722.1"/>
    </source>
</evidence>
<protein>
    <recommendedName>
        <fullName evidence="5">Restriction endonuclease subunit S</fullName>
    </recommendedName>
</protein>
<dbReference type="InterPro" id="IPR052021">
    <property type="entry name" value="Type-I_RS_S_subunit"/>
</dbReference>
<proteinExistence type="predicted"/>
<keyword evidence="1" id="KW-0680">Restriction system</keyword>
<dbReference type="Gene3D" id="3.90.220.20">
    <property type="entry name" value="DNA methylase specificity domains"/>
    <property type="match status" value="1"/>
</dbReference>
<accession>A0ABW7E8J7</accession>
<reference evidence="3 4" key="1">
    <citation type="submission" date="2024-10" db="EMBL/GenBank/DDBJ databases">
        <title>Draft genome assembly of a novel steroid transforming actinomycete isolated from African clawed frog Xenopus laevis.</title>
        <authorList>
            <person name="Bragin E."/>
            <person name="Kollerov V."/>
            <person name="Donova M.V."/>
        </authorList>
    </citation>
    <scope>NUCLEOTIDE SEQUENCE [LARGE SCALE GENOMIC DNA]</scope>
    <source>
        <strain evidence="3 4">MTOC-St3</strain>
    </source>
</reference>